<dbReference type="EMBL" id="JANEYF010001400">
    <property type="protein sequence ID" value="KAJ8964283.1"/>
    <property type="molecule type" value="Genomic_DNA"/>
</dbReference>
<protein>
    <recommendedName>
        <fullName evidence="3">Nuclease HARBI1</fullName>
    </recommendedName>
</protein>
<gene>
    <name evidence="1" type="ORF">NQ314_005017</name>
</gene>
<organism evidence="1 2">
    <name type="scientific">Rhamnusium bicolor</name>
    <dbReference type="NCBI Taxonomy" id="1586634"/>
    <lineage>
        <taxon>Eukaryota</taxon>
        <taxon>Metazoa</taxon>
        <taxon>Ecdysozoa</taxon>
        <taxon>Arthropoda</taxon>
        <taxon>Hexapoda</taxon>
        <taxon>Insecta</taxon>
        <taxon>Pterygota</taxon>
        <taxon>Neoptera</taxon>
        <taxon>Endopterygota</taxon>
        <taxon>Coleoptera</taxon>
        <taxon>Polyphaga</taxon>
        <taxon>Cucujiformia</taxon>
        <taxon>Chrysomeloidea</taxon>
        <taxon>Cerambycidae</taxon>
        <taxon>Lepturinae</taxon>
        <taxon>Rhagiini</taxon>
        <taxon>Rhamnusium</taxon>
    </lineage>
</organism>
<evidence type="ECO:0008006" key="3">
    <source>
        <dbReference type="Google" id="ProtNLM"/>
    </source>
</evidence>
<proteinExistence type="predicted"/>
<sequence>MQKNKKIDQEEDFTAPTIASALSIDLKVLVALRFFASGGYQQITGNTLFLGISQASVSRCIKEVCDGLSRNEILNQWVRFPRNQAELEEIRNRFYAKHQFPGVVGVIDCTHICDDHLRIMSVDGRFPGSSHDAHIWRQSNVSPIIEQVYRNNPQNLFFSFRRFWLSTKTLASYTTTKPAS</sequence>
<evidence type="ECO:0000313" key="1">
    <source>
        <dbReference type="EMBL" id="KAJ8964283.1"/>
    </source>
</evidence>
<evidence type="ECO:0000313" key="2">
    <source>
        <dbReference type="Proteomes" id="UP001162156"/>
    </source>
</evidence>
<dbReference type="AlphaFoldDB" id="A0AAV8ZKU8"/>
<dbReference type="Proteomes" id="UP001162156">
    <property type="component" value="Unassembled WGS sequence"/>
</dbReference>
<keyword evidence="2" id="KW-1185">Reference proteome</keyword>
<accession>A0AAV8ZKU8</accession>
<name>A0AAV8ZKU8_9CUCU</name>
<comment type="caution">
    <text evidence="1">The sequence shown here is derived from an EMBL/GenBank/DDBJ whole genome shotgun (WGS) entry which is preliminary data.</text>
</comment>
<reference evidence="1" key="1">
    <citation type="journal article" date="2023" name="Insect Mol. Biol.">
        <title>Genome sequencing provides insights into the evolution of gene families encoding plant cell wall-degrading enzymes in longhorned beetles.</title>
        <authorList>
            <person name="Shin N.R."/>
            <person name="Okamura Y."/>
            <person name="Kirsch R."/>
            <person name="Pauchet Y."/>
        </authorList>
    </citation>
    <scope>NUCLEOTIDE SEQUENCE</scope>
    <source>
        <strain evidence="1">RBIC_L_NR</strain>
    </source>
</reference>